<proteinExistence type="inferred from homology"/>
<comment type="subcellular location">
    <subcellularLocation>
        <location evidence="1">Endoplasmic reticulum membrane</location>
        <topology evidence="1">Multi-pass membrane protein</topology>
    </subcellularLocation>
</comment>
<organism evidence="10 11">
    <name type="scientific">Rhizoctonia solani</name>
    <dbReference type="NCBI Taxonomy" id="456999"/>
    <lineage>
        <taxon>Eukaryota</taxon>
        <taxon>Fungi</taxon>
        <taxon>Dikarya</taxon>
        <taxon>Basidiomycota</taxon>
        <taxon>Agaricomycotina</taxon>
        <taxon>Agaricomycetes</taxon>
        <taxon>Cantharellales</taxon>
        <taxon>Ceratobasidiaceae</taxon>
        <taxon>Rhizoctonia</taxon>
    </lineage>
</organism>
<name>A0A8H7LIQ0_9AGAM</name>
<comment type="caution">
    <text evidence="10">The sequence shown here is derived from an EMBL/GenBank/DDBJ whole genome shotgun (WGS) entry which is preliminary data.</text>
</comment>
<evidence type="ECO:0000256" key="6">
    <source>
        <dbReference type="ARBA" id="ARBA00022989"/>
    </source>
</evidence>
<dbReference type="GO" id="GO:0045047">
    <property type="term" value="P:protein targeting to ER"/>
    <property type="evidence" value="ECO:0007669"/>
    <property type="project" value="TreeGrafter"/>
</dbReference>
<feature type="transmembrane region" description="Helical" evidence="9">
    <location>
        <begin position="54"/>
        <end position="72"/>
    </location>
</feature>
<evidence type="ECO:0000313" key="11">
    <source>
        <dbReference type="Proteomes" id="UP000650582"/>
    </source>
</evidence>
<dbReference type="AlphaFoldDB" id="A0A8H7LIQ0"/>
<feature type="transmembrane region" description="Helical" evidence="9">
    <location>
        <begin position="79"/>
        <end position="101"/>
    </location>
</feature>
<evidence type="ECO:0000256" key="8">
    <source>
        <dbReference type="ARBA" id="ARBA00045204"/>
    </source>
</evidence>
<dbReference type="Proteomes" id="UP000650582">
    <property type="component" value="Unassembled WGS sequence"/>
</dbReference>
<evidence type="ECO:0000256" key="7">
    <source>
        <dbReference type="ARBA" id="ARBA00023136"/>
    </source>
</evidence>
<gene>
    <name evidence="10" type="ORF">RHS04_09022</name>
</gene>
<evidence type="ECO:0000313" key="10">
    <source>
        <dbReference type="EMBL" id="KAF8668362.1"/>
    </source>
</evidence>
<evidence type="ECO:0000256" key="4">
    <source>
        <dbReference type="ARBA" id="ARBA00022692"/>
    </source>
</evidence>
<sequence length="116" mass="12882">MGSWGHSRFSVLLNYTLPNLSPTVRHVDLTMSSQIQAIIDGKIDFEGQELVETTMHYALVGATAFSFVAGYVTQSLQICFGSFTLATLAVMLAFVPPWPFLNRNPLKWRKSKGKGE</sequence>
<dbReference type="GO" id="GO:0006465">
    <property type="term" value="P:signal peptide processing"/>
    <property type="evidence" value="ECO:0007669"/>
    <property type="project" value="InterPro"/>
</dbReference>
<evidence type="ECO:0000256" key="9">
    <source>
        <dbReference type="SAM" id="Phobius"/>
    </source>
</evidence>
<evidence type="ECO:0000256" key="1">
    <source>
        <dbReference type="ARBA" id="ARBA00004477"/>
    </source>
</evidence>
<reference evidence="10" key="1">
    <citation type="submission" date="2020-09" db="EMBL/GenBank/DDBJ databases">
        <title>Comparative genome analyses of four rice-infecting Rhizoctonia solani isolates reveal extensive enrichment of homogalacturonan modification genes.</title>
        <authorList>
            <person name="Lee D.-Y."/>
            <person name="Jeon J."/>
            <person name="Kim K.-T."/>
            <person name="Cheong K."/>
            <person name="Song H."/>
            <person name="Choi G."/>
            <person name="Ko J."/>
            <person name="Opiyo S.O."/>
            <person name="Zuo S."/>
            <person name="Madhav S."/>
            <person name="Lee Y.-H."/>
            <person name="Wang G.-L."/>
        </authorList>
    </citation>
    <scope>NUCLEOTIDE SEQUENCE</scope>
    <source>
        <strain evidence="10">AG1-IA YN-7</strain>
    </source>
</reference>
<evidence type="ECO:0000256" key="5">
    <source>
        <dbReference type="ARBA" id="ARBA00022824"/>
    </source>
</evidence>
<comment type="similarity">
    <text evidence="2">Belongs to the SPCS1 family.</text>
</comment>
<keyword evidence="7 9" id="KW-0472">Membrane</keyword>
<evidence type="ECO:0000256" key="2">
    <source>
        <dbReference type="ARBA" id="ARBA00005245"/>
    </source>
</evidence>
<keyword evidence="5" id="KW-0256">Endoplasmic reticulum</keyword>
<accession>A0A8H7LIQ0</accession>
<evidence type="ECO:0000256" key="3">
    <source>
        <dbReference type="ARBA" id="ARBA00017059"/>
    </source>
</evidence>
<keyword evidence="4 9" id="KW-0812">Transmembrane</keyword>
<dbReference type="EMBL" id="JACYCC010000344">
    <property type="protein sequence ID" value="KAF8668362.1"/>
    <property type="molecule type" value="Genomic_DNA"/>
</dbReference>
<comment type="function">
    <text evidence="8">Component of the signal peptidase complex (SPC) which catalyzes the cleavage of N-terminal signal sequences from nascent proteins as they are translocated into the lumen of the endoplasmic reticulum. Dispensable for SPC enzymatic activity.</text>
</comment>
<protein>
    <recommendedName>
        <fullName evidence="3">Signal peptidase complex subunit 1</fullName>
    </recommendedName>
</protein>
<dbReference type="GO" id="GO:0005787">
    <property type="term" value="C:signal peptidase complex"/>
    <property type="evidence" value="ECO:0007669"/>
    <property type="project" value="InterPro"/>
</dbReference>
<dbReference type="InterPro" id="IPR009542">
    <property type="entry name" value="Spc1/SPCS1"/>
</dbReference>
<dbReference type="PANTHER" id="PTHR13202">
    <property type="entry name" value="MICROSOMAL SIGNAL PEPTIDASE 12 KDA SUBUNIT"/>
    <property type="match status" value="1"/>
</dbReference>
<dbReference type="Pfam" id="PF06645">
    <property type="entry name" value="SPC12"/>
    <property type="match status" value="1"/>
</dbReference>
<dbReference type="PANTHER" id="PTHR13202:SF0">
    <property type="entry name" value="SIGNAL PEPTIDASE COMPLEX SUBUNIT 1"/>
    <property type="match status" value="1"/>
</dbReference>
<keyword evidence="6 9" id="KW-1133">Transmembrane helix</keyword>